<feature type="non-terminal residue" evidence="2">
    <location>
        <position position="1"/>
    </location>
</feature>
<proteinExistence type="predicted"/>
<evidence type="ECO:0000256" key="1">
    <source>
        <dbReference type="SAM" id="MobiDB-lite"/>
    </source>
</evidence>
<evidence type="ECO:0000313" key="2">
    <source>
        <dbReference type="EMBL" id="CAA9487757.1"/>
    </source>
</evidence>
<organism evidence="2">
    <name type="scientific">uncultured Solirubrobacteraceae bacterium</name>
    <dbReference type="NCBI Taxonomy" id="1162706"/>
    <lineage>
        <taxon>Bacteria</taxon>
        <taxon>Bacillati</taxon>
        <taxon>Actinomycetota</taxon>
        <taxon>Thermoleophilia</taxon>
        <taxon>Solirubrobacterales</taxon>
        <taxon>Solirubrobacteraceae</taxon>
        <taxon>environmental samples</taxon>
    </lineage>
</organism>
<dbReference type="EMBL" id="CADCVP010000127">
    <property type="protein sequence ID" value="CAA9487757.1"/>
    <property type="molecule type" value="Genomic_DNA"/>
</dbReference>
<feature type="compositionally biased region" description="Basic and acidic residues" evidence="1">
    <location>
        <begin position="1"/>
        <end position="13"/>
    </location>
</feature>
<gene>
    <name evidence="2" type="ORF">AVDCRST_MAG69-1167</name>
</gene>
<sequence>DRLPRRQAQGDRRPPHRASSAGRRVSSTRGRRAGALWAGRAERGKEPTPGSPCRRVVAEAELRRTARAPEGWRHALQPGARTGESPTRHHHSRAGRDDGHQAELPLSRDAEPGRAGAGAQVRS</sequence>
<reference evidence="2" key="1">
    <citation type="submission" date="2020-02" db="EMBL/GenBank/DDBJ databases">
        <authorList>
            <person name="Meier V. D."/>
        </authorList>
    </citation>
    <scope>NUCLEOTIDE SEQUENCE</scope>
    <source>
        <strain evidence="2">AVDCRST_MAG69</strain>
    </source>
</reference>
<feature type="compositionally biased region" description="Basic and acidic residues" evidence="1">
    <location>
        <begin position="94"/>
        <end position="112"/>
    </location>
</feature>
<feature type="region of interest" description="Disordered" evidence="1">
    <location>
        <begin position="1"/>
        <end position="123"/>
    </location>
</feature>
<name>A0A6J4S219_9ACTN</name>
<protein>
    <submittedName>
        <fullName evidence="2">Uncharacterized protein</fullName>
    </submittedName>
</protein>
<accession>A0A6J4S219</accession>
<feature type="non-terminal residue" evidence="2">
    <location>
        <position position="123"/>
    </location>
</feature>
<dbReference type="AlphaFoldDB" id="A0A6J4S219"/>